<dbReference type="EMBL" id="JBHRSE010000017">
    <property type="protein sequence ID" value="MFC3022712.1"/>
    <property type="molecule type" value="Genomic_DNA"/>
</dbReference>
<dbReference type="Pfam" id="PF09614">
    <property type="entry name" value="Cas_Csy2"/>
    <property type="match status" value="1"/>
</dbReference>
<comment type="caution">
    <text evidence="1">The sequence shown here is derived from an EMBL/GenBank/DDBJ whole genome shotgun (WGS) entry which is preliminary data.</text>
</comment>
<evidence type="ECO:0000313" key="1">
    <source>
        <dbReference type="EMBL" id="MFC3022712.1"/>
    </source>
</evidence>
<dbReference type="InterPro" id="IPR013398">
    <property type="entry name" value="CRISPR-assoc_prot_Csy2"/>
</dbReference>
<proteinExistence type="predicted"/>
<protein>
    <submittedName>
        <fullName evidence="1">Type I-F CRISPR-associated protein Csy2</fullName>
    </submittedName>
</protein>
<dbReference type="Proteomes" id="UP001595384">
    <property type="component" value="Unassembled WGS sequence"/>
</dbReference>
<organism evidence="1 2">
    <name type="scientific">Vibrio zhugei</name>
    <dbReference type="NCBI Taxonomy" id="2479546"/>
    <lineage>
        <taxon>Bacteria</taxon>
        <taxon>Pseudomonadati</taxon>
        <taxon>Pseudomonadota</taxon>
        <taxon>Gammaproteobacteria</taxon>
        <taxon>Vibrionales</taxon>
        <taxon>Vibrionaceae</taxon>
        <taxon>Vibrio</taxon>
    </lineage>
</organism>
<gene>
    <name evidence="1" type="primary">csy2</name>
    <name evidence="1" type="ORF">ACFODT_02550</name>
</gene>
<dbReference type="RefSeq" id="WP_123016006.1">
    <property type="nucleotide sequence ID" value="NZ_AP024911.1"/>
</dbReference>
<evidence type="ECO:0000313" key="2">
    <source>
        <dbReference type="Proteomes" id="UP001595384"/>
    </source>
</evidence>
<dbReference type="NCBIfam" id="TIGR02565">
    <property type="entry name" value="cas_Csy2"/>
    <property type="match status" value="1"/>
</dbReference>
<sequence length="328" mass="37043">MDKLLVIKHAQVQGANAIAGLTWGFPAMTSFLGFTHALQRKVQQKISTDIVLKGCAVICHSSQVQSYNNNMSRENYFALTRNPLVLKGKEAVTAPFNEEGKMRMDVSVLILVSSKEDDGYIEPDDLDDFAEFVPQMIAPMRLAGGIIESIEAVEVVRDAGSMKRDDKARKQFLRQFLPGFALVSRHDVLQAHAEQTQQPLMEAWLDFSARKMRSDAPAQEGDKSKWEVERPEFSGWLKPIMIGYQGISELYDPGCVGHVRDRGVPVQFVESIYSLGQWISPHRIKDIEHLLWTQSYDAERSLYLCNNTYQPDISVLLMNDDTVTSEEN</sequence>
<accession>A0ABV7C3W5</accession>
<keyword evidence="2" id="KW-1185">Reference proteome</keyword>
<dbReference type="CDD" id="cd09736">
    <property type="entry name" value="Csy2_I-F"/>
    <property type="match status" value="1"/>
</dbReference>
<name>A0ABV7C3W5_9VIBR</name>
<reference evidence="2" key="1">
    <citation type="journal article" date="2019" name="Int. J. Syst. Evol. Microbiol.">
        <title>The Global Catalogue of Microorganisms (GCM) 10K type strain sequencing project: providing services to taxonomists for standard genome sequencing and annotation.</title>
        <authorList>
            <consortium name="The Broad Institute Genomics Platform"/>
            <consortium name="The Broad Institute Genome Sequencing Center for Infectious Disease"/>
            <person name="Wu L."/>
            <person name="Ma J."/>
        </authorList>
    </citation>
    <scope>NUCLEOTIDE SEQUENCE [LARGE SCALE GENOMIC DNA]</scope>
    <source>
        <strain evidence="2">KCTC 62784</strain>
    </source>
</reference>